<dbReference type="STRING" id="1291379.TPE_0012"/>
<proteinExistence type="predicted"/>
<keyword evidence="1" id="KW-0812">Transmembrane</keyword>
<name>S5ZR58_9SPIR</name>
<evidence type="ECO:0000313" key="2">
    <source>
        <dbReference type="EMBL" id="AGT42515.1"/>
    </source>
</evidence>
<feature type="transmembrane region" description="Helical" evidence="1">
    <location>
        <begin position="333"/>
        <end position="355"/>
    </location>
</feature>
<dbReference type="PANTHER" id="PTHR37826:SF3">
    <property type="entry name" value="J DOMAIN-CONTAINING PROTEIN"/>
    <property type="match status" value="1"/>
</dbReference>
<dbReference type="HOGENOM" id="CLU_039030_0_0_12"/>
<organism evidence="2 3">
    <name type="scientific">Treponema pedis str. T A4</name>
    <dbReference type="NCBI Taxonomy" id="1291379"/>
    <lineage>
        <taxon>Bacteria</taxon>
        <taxon>Pseudomonadati</taxon>
        <taxon>Spirochaetota</taxon>
        <taxon>Spirochaetia</taxon>
        <taxon>Spirochaetales</taxon>
        <taxon>Treponemataceae</taxon>
        <taxon>Treponema</taxon>
    </lineage>
</organism>
<evidence type="ECO:0000313" key="3">
    <source>
        <dbReference type="Proteomes" id="UP000015620"/>
    </source>
</evidence>
<accession>S5ZR58</accession>
<keyword evidence="3" id="KW-1185">Reference proteome</keyword>
<dbReference type="KEGG" id="tped:TPE_0012"/>
<keyword evidence="1" id="KW-1133">Transmembrane helix</keyword>
<evidence type="ECO:0000256" key="1">
    <source>
        <dbReference type="SAM" id="Phobius"/>
    </source>
</evidence>
<dbReference type="PATRIC" id="fig|1291379.3.peg.12"/>
<sequence length="356" mass="39695">MFLEEDTMSLNYKCPGCGAPIKFNPKIGGFKCEYCFNKYSEEELTSYLERSAAKKNSAQESLSSGSGNGIKQYVCGNCGAEVAAGETSSASFCYYCHSPVILNDRLSGEFKPDKVIPFKIDKKEAVSKFKEWVRGKRYVPSDFTSQSTQDKITGIYLPYWQADIEADINYHAVGVSVSSWTSGDKEYTKTDKYDINRSGKIDINNVKELAFTKIDKNLINGISIYDEDEQIDFSAGYLAGFFAEQYDIKKEEAEPVFTEKAKTTAINAIRDSADYSSIEDEKDESVYSIKDCRYVLLPSWILTYLYKGKTYVFAVNGQTGKSFGELPLDKTRLALFSALVSAAAAGLLILGGLFIW</sequence>
<reference evidence="2 3" key="1">
    <citation type="journal article" date="2013" name="PLoS ONE">
        <title>Genome-Wide Relatedness of Treponema pedis, from Gingiva and Necrotic Skin Lesions of Pigs, with the Human Oral Pathogen Treponema denticola.</title>
        <authorList>
            <person name="Svartstrom O."/>
            <person name="Mushtaq M."/>
            <person name="Pringle M."/>
            <person name="Segerman B."/>
        </authorList>
    </citation>
    <scope>NUCLEOTIDE SEQUENCE [LARGE SCALE GENOMIC DNA]</scope>
    <source>
        <strain evidence="2">T A4</strain>
    </source>
</reference>
<dbReference type="Gene3D" id="2.20.28.30">
    <property type="entry name" value="RNA polymerase ii, chain L"/>
    <property type="match status" value="2"/>
</dbReference>
<keyword evidence="1" id="KW-0472">Membrane</keyword>
<dbReference type="Proteomes" id="UP000015620">
    <property type="component" value="Chromosome"/>
</dbReference>
<dbReference type="PANTHER" id="PTHR37826">
    <property type="entry name" value="FLOTILLIN BAND_7_5 DOMAIN PROTEIN"/>
    <property type="match status" value="1"/>
</dbReference>
<gene>
    <name evidence="2" type="ORF">TPE_0012</name>
</gene>
<dbReference type="EMBL" id="CP004120">
    <property type="protein sequence ID" value="AGT42515.1"/>
    <property type="molecule type" value="Genomic_DNA"/>
</dbReference>
<protein>
    <submittedName>
        <fullName evidence="2">Uncharacterized protein</fullName>
    </submittedName>
</protein>
<dbReference type="AlphaFoldDB" id="S5ZR58"/>